<keyword evidence="8" id="KW-1015">Disulfide bond</keyword>
<dbReference type="Pfam" id="PF18911">
    <property type="entry name" value="PKD_4"/>
    <property type="match status" value="1"/>
</dbReference>
<dbReference type="SUPFAM" id="SSF49299">
    <property type="entry name" value="PKD domain"/>
    <property type="match status" value="1"/>
</dbReference>
<comment type="caution">
    <text evidence="10">The sequence shown here is derived from an EMBL/GenBank/DDBJ whole genome shotgun (WGS) entry which is preliminary data.</text>
</comment>
<dbReference type="Gene3D" id="2.60.40.10">
    <property type="entry name" value="Immunoglobulins"/>
    <property type="match status" value="1"/>
</dbReference>
<evidence type="ECO:0000256" key="5">
    <source>
        <dbReference type="ARBA" id="ARBA00022801"/>
    </source>
</evidence>
<proteinExistence type="inferred from homology"/>
<dbReference type="Gene3D" id="3.40.390.10">
    <property type="entry name" value="Collagenase (Catalytic Domain)"/>
    <property type="match status" value="1"/>
</dbReference>
<evidence type="ECO:0000256" key="3">
    <source>
        <dbReference type="ARBA" id="ARBA00022723"/>
    </source>
</evidence>
<evidence type="ECO:0000259" key="9">
    <source>
        <dbReference type="PROSITE" id="PS50093"/>
    </source>
</evidence>
<keyword evidence="3" id="KW-0479">Metal-binding</keyword>
<dbReference type="SMART" id="SM00089">
    <property type="entry name" value="PKD"/>
    <property type="match status" value="1"/>
</dbReference>
<dbReference type="InterPro" id="IPR022409">
    <property type="entry name" value="PKD/Chitinase_dom"/>
</dbReference>
<evidence type="ECO:0000256" key="7">
    <source>
        <dbReference type="ARBA" id="ARBA00023049"/>
    </source>
</evidence>
<name>A0ABP8K2N5_9BACT</name>
<dbReference type="SUPFAM" id="SSF55486">
    <property type="entry name" value="Metalloproteases ('zincins'), catalytic domain"/>
    <property type="match status" value="1"/>
</dbReference>
<keyword evidence="7" id="KW-0482">Metalloprotease</keyword>
<dbReference type="Proteomes" id="UP001500936">
    <property type="component" value="Unassembled WGS sequence"/>
</dbReference>
<dbReference type="InterPro" id="IPR008754">
    <property type="entry name" value="Peptidase_M43"/>
</dbReference>
<dbReference type="InterPro" id="IPR024079">
    <property type="entry name" value="MetalloPept_cat_dom_sf"/>
</dbReference>
<evidence type="ECO:0000313" key="10">
    <source>
        <dbReference type="EMBL" id="GAA4399306.1"/>
    </source>
</evidence>
<dbReference type="InterPro" id="IPR026444">
    <property type="entry name" value="Secre_tail"/>
</dbReference>
<dbReference type="Pfam" id="PF05572">
    <property type="entry name" value="Peptidase_M43"/>
    <property type="match status" value="1"/>
</dbReference>
<dbReference type="PANTHER" id="PTHR47466:SF1">
    <property type="entry name" value="METALLOPROTEASE MEP1 (AFU_ORTHOLOGUE AFUA_1G07730)-RELATED"/>
    <property type="match status" value="1"/>
</dbReference>
<dbReference type="PANTHER" id="PTHR47466">
    <property type="match status" value="1"/>
</dbReference>
<dbReference type="CDD" id="cd00146">
    <property type="entry name" value="PKD"/>
    <property type="match status" value="1"/>
</dbReference>
<keyword evidence="5" id="KW-0378">Hydrolase</keyword>
<dbReference type="NCBIfam" id="TIGR04183">
    <property type="entry name" value="Por_Secre_tail"/>
    <property type="match status" value="1"/>
</dbReference>
<keyword evidence="4" id="KW-0732">Signal</keyword>
<evidence type="ECO:0000256" key="2">
    <source>
        <dbReference type="ARBA" id="ARBA00022670"/>
    </source>
</evidence>
<protein>
    <recommendedName>
        <fullName evidence="9">PKD domain-containing protein</fullName>
    </recommendedName>
</protein>
<dbReference type="EMBL" id="BAABHB010000002">
    <property type="protein sequence ID" value="GAA4399306.1"/>
    <property type="molecule type" value="Genomic_DNA"/>
</dbReference>
<organism evidence="10 11">
    <name type="scientific">Nibrella viscosa</name>
    <dbReference type="NCBI Taxonomy" id="1084524"/>
    <lineage>
        <taxon>Bacteria</taxon>
        <taxon>Pseudomonadati</taxon>
        <taxon>Bacteroidota</taxon>
        <taxon>Cytophagia</taxon>
        <taxon>Cytophagales</taxon>
        <taxon>Spirosomataceae</taxon>
        <taxon>Nibrella</taxon>
    </lineage>
</organism>
<evidence type="ECO:0000256" key="6">
    <source>
        <dbReference type="ARBA" id="ARBA00022833"/>
    </source>
</evidence>
<dbReference type="CDD" id="cd04275">
    <property type="entry name" value="ZnMc_pappalysin_like"/>
    <property type="match status" value="1"/>
</dbReference>
<dbReference type="InterPro" id="IPR035986">
    <property type="entry name" value="PKD_dom_sf"/>
</dbReference>
<gene>
    <name evidence="10" type="ORF">GCM10023187_10930</name>
</gene>
<accession>A0ABP8K2N5</accession>
<keyword evidence="11" id="KW-1185">Reference proteome</keyword>
<feature type="domain" description="PKD" evidence="9">
    <location>
        <begin position="369"/>
        <end position="437"/>
    </location>
</feature>
<dbReference type="PROSITE" id="PS50093">
    <property type="entry name" value="PKD"/>
    <property type="match status" value="1"/>
</dbReference>
<dbReference type="InterPro" id="IPR013783">
    <property type="entry name" value="Ig-like_fold"/>
</dbReference>
<comment type="similarity">
    <text evidence="1">Belongs to the peptidase M43B family.</text>
</comment>
<keyword evidence="2" id="KW-0645">Protease</keyword>
<evidence type="ECO:0000313" key="11">
    <source>
        <dbReference type="Proteomes" id="UP001500936"/>
    </source>
</evidence>
<dbReference type="InterPro" id="IPR000601">
    <property type="entry name" value="PKD_dom"/>
</dbReference>
<keyword evidence="6" id="KW-0862">Zinc</keyword>
<sequence length="813" mass="88746">MSAYRNLLPQFNSTMVQRLLFFLLVFTFSSGLRAQTHTHNHTDEQCATMQMDSLLRARYPQLGPLNDFEQALQRKIKEIQERQRSGRVLAEVITIPVVVHVVHNGEAVGTGRNISDAQVRAQIETLNEDFRRKPGTRGFNDNPVGADIEIEFCMAAVGPQGQTLAERGIDRVRGAQASWTRDQIEGQLKPSTFWDPDKYFNIWVVDFAASDSRLLGYAQFPSQSSLPGIPNSGGPASTDGVVVRYQSFGNAEKGNFPVMQAPYNLGRTLTHEVGHWLGLRHIWGDANCGDDFVGDTPPQASESRGCPVGRVSCGAVNMVQNYMDYSDDACFNIFTIGQKQRMRAVMEISPRRATLLTSNVCGSLVASRPIPNFRADTRRVLLGGTVRFNDLSGNFPTAWEWTFEGGTPSTSNERNPIVTYNQPGRYRVRLVVRNSAGQSDPLVREEYIEVLNIGLCGEVSNFNGTPTVLRHPVPTVTGYASGQNSRRIRAVSEFFENPFGYTNLSGASLRFGVAKAATGAATESTVLVTVWNARGFQNGPGAILEQKEVPLRTILDDVANNRPTSVTFDRNVPLSPTVTGLGFHVGVELKYAQGDTVALVTTRNGESLFATSWFQSQNGDWARFTDSLGLNIAHNISARVGMKPSVQISASSLFVNPGEAVTLSARGAGVFNWGPATTLSSTLGPQVIARPTVTTSYTVTGTGTDLCESTATARVFVRAGQVTSVPPPQAEQALTLTPNPSHGEVTLSLRNALRGPLTLTVRTLTGVDLIRENHQKTADAFDRKLDLRTLPGGMYLLDVQVGGQVFRQRMVKN</sequence>
<reference evidence="11" key="1">
    <citation type="journal article" date="2019" name="Int. J. Syst. Evol. Microbiol.">
        <title>The Global Catalogue of Microorganisms (GCM) 10K type strain sequencing project: providing services to taxonomists for standard genome sequencing and annotation.</title>
        <authorList>
            <consortium name="The Broad Institute Genomics Platform"/>
            <consortium name="The Broad Institute Genome Sequencing Center for Infectious Disease"/>
            <person name="Wu L."/>
            <person name="Ma J."/>
        </authorList>
    </citation>
    <scope>NUCLEOTIDE SEQUENCE [LARGE SCALE GENOMIC DNA]</scope>
    <source>
        <strain evidence="11">JCM 17925</strain>
    </source>
</reference>
<evidence type="ECO:0000256" key="1">
    <source>
        <dbReference type="ARBA" id="ARBA00008721"/>
    </source>
</evidence>
<evidence type="ECO:0000256" key="4">
    <source>
        <dbReference type="ARBA" id="ARBA00022729"/>
    </source>
</evidence>
<evidence type="ECO:0000256" key="8">
    <source>
        <dbReference type="ARBA" id="ARBA00023157"/>
    </source>
</evidence>